<proteinExistence type="predicted"/>
<dbReference type="EMBL" id="RZUH01000001">
    <property type="protein sequence ID" value="KAA8829827.1"/>
    <property type="molecule type" value="Genomic_DNA"/>
</dbReference>
<organism evidence="1 2">
    <name type="scientific">Bifidobacterium myosotis</name>
    <dbReference type="NCBI Taxonomy" id="1630166"/>
    <lineage>
        <taxon>Bacteria</taxon>
        <taxon>Bacillati</taxon>
        <taxon>Actinomycetota</taxon>
        <taxon>Actinomycetes</taxon>
        <taxon>Bifidobacteriales</taxon>
        <taxon>Bifidobacteriaceae</taxon>
        <taxon>Bifidobacterium</taxon>
    </lineage>
</organism>
<protein>
    <submittedName>
        <fullName evidence="1">Toxin</fullName>
    </submittedName>
</protein>
<dbReference type="OrthoDB" id="9801102at2"/>
<accession>A0A5M9ZQ67</accession>
<name>A0A5M9ZQ67_9BIFI</name>
<dbReference type="AlphaFoldDB" id="A0A5M9ZQ67"/>
<dbReference type="InterPro" id="IPR007711">
    <property type="entry name" value="HigB-1"/>
</dbReference>
<dbReference type="InterPro" id="IPR035093">
    <property type="entry name" value="RelE/ParE_toxin_dom_sf"/>
</dbReference>
<comment type="caution">
    <text evidence="1">The sequence shown here is derived from an EMBL/GenBank/DDBJ whole genome shotgun (WGS) entry which is preliminary data.</text>
</comment>
<evidence type="ECO:0000313" key="2">
    <source>
        <dbReference type="Proteomes" id="UP000410049"/>
    </source>
</evidence>
<dbReference type="SUPFAM" id="SSF143011">
    <property type="entry name" value="RelE-like"/>
    <property type="match status" value="1"/>
</dbReference>
<dbReference type="PANTHER" id="PTHR40266:SF2">
    <property type="entry name" value="TOXIN HIGB-1"/>
    <property type="match status" value="1"/>
</dbReference>
<evidence type="ECO:0000313" key="1">
    <source>
        <dbReference type="EMBL" id="KAA8829827.1"/>
    </source>
</evidence>
<reference evidence="1 2" key="1">
    <citation type="journal article" date="2019" name="Syst. Appl. Microbiol.">
        <title>Characterization of Bifidobacterium species in feaces of the Egyptian fruit bat: Description of B. vespertilionis sp. nov. and B. rousetti sp. nov.</title>
        <authorList>
            <person name="Modesto M."/>
            <person name="Satti M."/>
            <person name="Watanabe K."/>
            <person name="Puglisi E."/>
            <person name="Morelli L."/>
            <person name="Huang C.-H."/>
            <person name="Liou J.-S."/>
            <person name="Miyashita M."/>
            <person name="Tamura T."/>
            <person name="Saito S."/>
            <person name="Mori K."/>
            <person name="Huang L."/>
            <person name="Sciavilla P."/>
            <person name="Sandri C."/>
            <person name="Spiezio C."/>
            <person name="Vitali F."/>
            <person name="Cavalieri D."/>
            <person name="Perpetuini G."/>
            <person name="Tofalo R."/>
            <person name="Bonetti A."/>
            <person name="Arita M."/>
            <person name="Mattarelli P."/>
        </authorList>
    </citation>
    <scope>NUCLEOTIDE SEQUENCE [LARGE SCALE GENOMIC DNA]</scope>
    <source>
        <strain evidence="1 2">RST17</strain>
    </source>
</reference>
<dbReference type="Pfam" id="PF05015">
    <property type="entry name" value="HigB-like_toxin"/>
    <property type="match status" value="1"/>
</dbReference>
<dbReference type="Proteomes" id="UP000410049">
    <property type="component" value="Unassembled WGS sequence"/>
</dbReference>
<dbReference type="Gene3D" id="3.30.2310.20">
    <property type="entry name" value="RelE-like"/>
    <property type="match status" value="1"/>
</dbReference>
<dbReference type="PANTHER" id="PTHR40266">
    <property type="entry name" value="TOXIN HIGB-1"/>
    <property type="match status" value="1"/>
</dbReference>
<gene>
    <name evidence="1" type="ORF">EMO91_01185</name>
</gene>
<sequence length="93" mass="11262">MRDKRLLDFLFGGPYPRGYPTGCEKQLSIKLQWLKAAQSLWDLQKLPGNRLEALTGDLKGYWSIRVNRQYRLIFRWDDKEKEAYDVYFDDYHR</sequence>